<keyword evidence="1" id="KW-0812">Transmembrane</keyword>
<organism evidence="2 3">
    <name type="scientific">Weissella diestrammenae</name>
    <dbReference type="NCBI Taxonomy" id="1162633"/>
    <lineage>
        <taxon>Bacteria</taxon>
        <taxon>Bacillati</taxon>
        <taxon>Bacillota</taxon>
        <taxon>Bacilli</taxon>
        <taxon>Lactobacillales</taxon>
        <taxon>Lactobacillaceae</taxon>
        <taxon>Weissella</taxon>
    </lineage>
</organism>
<dbReference type="RefSeq" id="WP_187529068.1">
    <property type="nucleotide sequence ID" value="NZ_CP060724.1"/>
</dbReference>
<gene>
    <name evidence="2" type="ORF">H9L19_07685</name>
</gene>
<reference evidence="2 3" key="1">
    <citation type="submission" date="2020-08" db="EMBL/GenBank/DDBJ databases">
        <title>Genome sequence of Weissella diestrammenae KACC 16890T.</title>
        <authorList>
            <person name="Hyun D.-W."/>
            <person name="Bae J.-W."/>
        </authorList>
    </citation>
    <scope>NUCLEOTIDE SEQUENCE [LARGE SCALE GENOMIC DNA]</scope>
    <source>
        <strain evidence="2 3">KACC 16890</strain>
    </source>
</reference>
<keyword evidence="1" id="KW-1133">Transmembrane helix</keyword>
<sequence length="108" mass="11810">MPSFNFILLTIVGCGIATGTSRVLPFLLLKRLSLSPQVLEFLSFVPLVIMSVLWFENLFTQHLGHVPEPNLENMLASLPTVISAIISKSLLIVVIVGIISLAIIRLLS</sequence>
<dbReference type="EMBL" id="CP060724">
    <property type="protein sequence ID" value="QNN75234.1"/>
    <property type="molecule type" value="Genomic_DNA"/>
</dbReference>
<evidence type="ECO:0000313" key="3">
    <source>
        <dbReference type="Proteomes" id="UP000515800"/>
    </source>
</evidence>
<dbReference type="KEGG" id="wdi:H9L19_07685"/>
<name>A0A7G9T559_9LACO</name>
<feature type="transmembrane region" description="Helical" evidence="1">
    <location>
        <begin position="6"/>
        <end position="29"/>
    </location>
</feature>
<dbReference type="Proteomes" id="UP000515800">
    <property type="component" value="Chromosome"/>
</dbReference>
<evidence type="ECO:0000256" key="1">
    <source>
        <dbReference type="SAM" id="Phobius"/>
    </source>
</evidence>
<protein>
    <submittedName>
        <fullName evidence="2">AzlD domain-containing protein</fullName>
    </submittedName>
</protein>
<feature type="transmembrane region" description="Helical" evidence="1">
    <location>
        <begin position="80"/>
        <end position="104"/>
    </location>
</feature>
<dbReference type="Pfam" id="PF05437">
    <property type="entry name" value="AzlD"/>
    <property type="match status" value="1"/>
</dbReference>
<dbReference type="AlphaFoldDB" id="A0A7G9T559"/>
<keyword evidence="3" id="KW-1185">Reference proteome</keyword>
<keyword evidence="1" id="KW-0472">Membrane</keyword>
<proteinExistence type="predicted"/>
<dbReference type="InterPro" id="IPR008407">
    <property type="entry name" value="Brnchd-chn_aa_trnsp_AzlD"/>
</dbReference>
<accession>A0A7G9T559</accession>
<feature type="transmembrane region" description="Helical" evidence="1">
    <location>
        <begin position="41"/>
        <end position="60"/>
    </location>
</feature>
<evidence type="ECO:0000313" key="2">
    <source>
        <dbReference type="EMBL" id="QNN75234.1"/>
    </source>
</evidence>